<gene>
    <name evidence="2" type="ORF">EC40967_2920</name>
</gene>
<reference evidence="2 3" key="1">
    <citation type="submission" date="2011-12" db="EMBL/GenBank/DDBJ databases">
        <authorList>
            <person name="Brinkac L."/>
            <person name="Radune D."/>
            <person name="Sanka R."/>
            <person name="Selengut J."/>
            <person name="DebRoy C."/>
            <person name="Feng P."/>
            <person name="Fratamico P.M."/>
            <person name="Kapur V."/>
            <person name="Kariyawasam S."/>
            <person name="Losada L."/>
            <person name="Nierman W.C."/>
            <person name="Nelson K."/>
        </authorList>
    </citation>
    <scope>NUCLEOTIDE SEQUENCE [LARGE SCALE GENOMIC DNA]</scope>
    <source>
        <strain evidence="2 3">4.0967</strain>
    </source>
</reference>
<dbReference type="Pfam" id="PF10123">
    <property type="entry name" value="Mu-like_Pro"/>
    <property type="match status" value="1"/>
</dbReference>
<dbReference type="AlphaFoldDB" id="A0AAN3V4E2"/>
<organism evidence="2 3">
    <name type="scientific">Escherichia coli 4.0967</name>
    <dbReference type="NCBI Taxonomy" id="869687"/>
    <lineage>
        <taxon>Bacteria</taxon>
        <taxon>Pseudomonadati</taxon>
        <taxon>Pseudomonadota</taxon>
        <taxon>Gammaproteobacteria</taxon>
        <taxon>Enterobacterales</taxon>
        <taxon>Enterobacteriaceae</taxon>
        <taxon>Escherichia</taxon>
    </lineage>
</organism>
<evidence type="ECO:0000313" key="3">
    <source>
        <dbReference type="Proteomes" id="UP000003866"/>
    </source>
</evidence>
<dbReference type="PIRSF" id="PIRSF016624">
    <property type="entry name" value="Mu_prophg_I"/>
    <property type="match status" value="1"/>
</dbReference>
<dbReference type="EMBL" id="AFAA02000027">
    <property type="protein sequence ID" value="EII34430.1"/>
    <property type="molecule type" value="Genomic_DNA"/>
</dbReference>
<dbReference type="Proteomes" id="UP000003866">
    <property type="component" value="Unassembled WGS sequence"/>
</dbReference>
<sequence length="389" mass="41605">MLNTLNSTPFSPSVIMPRMKMNIAALSLEITKATHSEIQLFPAGEFSAVDGRPHTDEVESGKWVLTAELAAQLVAQVAARTTPFVIDYEHQTLRAVNNGKPAPAAGWFSQVEWREGSGLYAIGVEWTENAAAMIAAGEYKFISPVFGYNKRGEVIELLHAALTNTPALDGMDAVMLAAASRLASLSTETETTTVDEELLNDLLSSLRWMLNLPVTSTAEDIKSELQKVVDMISNGQGTAAASVSLLALLNQKDEQIASLSANAYDPTKHIPLTAYEELQGRYAALAQQSGEAEAGALIQAALSDGRLLPAQEGWAKDYASRDINGFKSWLDNAPKLVALSQTQTGGKPPKTPSPAPAQIKTGDDVDVDIAICSMMGVDPEDVARYAGDE</sequence>
<comment type="caution">
    <text evidence="2">The sequence shown here is derived from an EMBL/GenBank/DDBJ whole genome shotgun (WGS) entry which is preliminary data.</text>
</comment>
<protein>
    <submittedName>
        <fullName evidence="2">Mu-like prophage I protein</fullName>
    </submittedName>
</protein>
<feature type="region of interest" description="Disordered" evidence="1">
    <location>
        <begin position="341"/>
        <end position="360"/>
    </location>
</feature>
<dbReference type="InterPro" id="IPR012106">
    <property type="entry name" value="Phage_Mu_Gp1"/>
</dbReference>
<name>A0AAN3V4E2_ECOLX</name>
<evidence type="ECO:0000313" key="2">
    <source>
        <dbReference type="EMBL" id="EII34430.1"/>
    </source>
</evidence>
<accession>A0AAN3V4E2</accession>
<proteinExistence type="predicted"/>
<evidence type="ECO:0000256" key="1">
    <source>
        <dbReference type="SAM" id="MobiDB-lite"/>
    </source>
</evidence>